<dbReference type="InterPro" id="IPR017441">
    <property type="entry name" value="Protein_kinase_ATP_BS"/>
</dbReference>
<keyword evidence="7" id="KW-0808">Transferase</keyword>
<feature type="compositionally biased region" description="Polar residues" evidence="19">
    <location>
        <begin position="19"/>
        <end position="30"/>
    </location>
</feature>
<feature type="region of interest" description="Disordered" evidence="19">
    <location>
        <begin position="1123"/>
        <end position="1150"/>
    </location>
</feature>
<dbReference type="EnsemblMetazoa" id="ENSAATROPT003247">
    <property type="protein sequence ID" value="ENSAATROPP003120"/>
    <property type="gene ID" value="ENSAATROPG002575"/>
</dbReference>
<feature type="region of interest" description="Disordered" evidence="19">
    <location>
        <begin position="727"/>
        <end position="794"/>
    </location>
</feature>
<protein>
    <recommendedName>
        <fullName evidence="4">dual-specificity kinase</fullName>
        <ecNumber evidence="4">2.7.12.1</ecNumber>
    </recommendedName>
</protein>
<accession>A0AAG5CWD3</accession>
<keyword evidence="13" id="KW-0829">Tyrosine-protein kinase</keyword>
<keyword evidence="10" id="KW-0418">Kinase</keyword>
<evidence type="ECO:0000256" key="8">
    <source>
        <dbReference type="ARBA" id="ARBA00022723"/>
    </source>
</evidence>
<keyword evidence="11 18" id="KW-0067">ATP-binding</keyword>
<dbReference type="PANTHER" id="PTHR46485:SF5">
    <property type="entry name" value="CENTER DIVIDER, ISOFORM A"/>
    <property type="match status" value="1"/>
</dbReference>
<dbReference type="GO" id="GO:0030036">
    <property type="term" value="P:actin cytoskeleton organization"/>
    <property type="evidence" value="ECO:0007669"/>
    <property type="project" value="TreeGrafter"/>
</dbReference>
<feature type="region of interest" description="Disordered" evidence="19">
    <location>
        <begin position="577"/>
        <end position="623"/>
    </location>
</feature>
<dbReference type="InterPro" id="IPR050940">
    <property type="entry name" value="Actin_reg-Ser/Thr_kinase"/>
</dbReference>
<proteinExistence type="inferred from homology"/>
<dbReference type="Gene3D" id="1.10.510.10">
    <property type="entry name" value="Transferase(Phosphotransferase) domain 1"/>
    <property type="match status" value="1"/>
</dbReference>
<comment type="cofactor">
    <cofactor evidence="1">
        <name>Mn(2+)</name>
        <dbReference type="ChEBI" id="CHEBI:29035"/>
    </cofactor>
</comment>
<comment type="similarity">
    <text evidence="3">Belongs to the protein kinase superfamily. TKL Ser/Thr protein kinase family.</text>
</comment>
<dbReference type="FunFam" id="3.30.200.20:FF:000134">
    <property type="entry name" value="Dual specificity testis-specific protein kinase 2"/>
    <property type="match status" value="1"/>
</dbReference>
<dbReference type="GO" id="GO:0005737">
    <property type="term" value="C:cytoplasm"/>
    <property type="evidence" value="ECO:0007669"/>
    <property type="project" value="TreeGrafter"/>
</dbReference>
<dbReference type="GO" id="GO:0046872">
    <property type="term" value="F:metal ion binding"/>
    <property type="evidence" value="ECO:0007669"/>
    <property type="project" value="UniProtKB-KW"/>
</dbReference>
<feature type="compositionally biased region" description="Low complexity" evidence="19">
    <location>
        <begin position="376"/>
        <end position="402"/>
    </location>
</feature>
<feature type="domain" description="Protein kinase" evidence="20">
    <location>
        <begin position="87"/>
        <end position="343"/>
    </location>
</feature>
<dbReference type="InterPro" id="IPR001245">
    <property type="entry name" value="Ser-Thr/Tyr_kinase_cat_dom"/>
</dbReference>
<evidence type="ECO:0000313" key="22">
    <source>
        <dbReference type="Proteomes" id="UP000075880"/>
    </source>
</evidence>
<dbReference type="InterPro" id="IPR011009">
    <property type="entry name" value="Kinase-like_dom_sf"/>
</dbReference>
<evidence type="ECO:0000259" key="20">
    <source>
        <dbReference type="PROSITE" id="PS50011"/>
    </source>
</evidence>
<evidence type="ECO:0000256" key="15">
    <source>
        <dbReference type="ARBA" id="ARBA00049003"/>
    </source>
</evidence>
<evidence type="ECO:0000256" key="13">
    <source>
        <dbReference type="ARBA" id="ARBA00023137"/>
    </source>
</evidence>
<dbReference type="GO" id="GO:0005524">
    <property type="term" value="F:ATP binding"/>
    <property type="evidence" value="ECO:0007669"/>
    <property type="project" value="UniProtKB-UniRule"/>
</dbReference>
<feature type="region of interest" description="Disordered" evidence="19">
    <location>
        <begin position="18"/>
        <end position="37"/>
    </location>
</feature>
<dbReference type="FunFam" id="1.10.510.10:FF:000202">
    <property type="entry name" value="Dual specificity testis-specific protein kinase 2"/>
    <property type="match status" value="1"/>
</dbReference>
<dbReference type="PANTHER" id="PTHR46485">
    <property type="entry name" value="LIM DOMAIN KINASE 1"/>
    <property type="match status" value="1"/>
</dbReference>
<dbReference type="GO" id="GO:0004712">
    <property type="term" value="F:protein serine/threonine/tyrosine kinase activity"/>
    <property type="evidence" value="ECO:0007669"/>
    <property type="project" value="UniProtKB-EC"/>
</dbReference>
<evidence type="ECO:0000256" key="16">
    <source>
        <dbReference type="ARBA" id="ARBA00049308"/>
    </source>
</evidence>
<dbReference type="InterPro" id="IPR008266">
    <property type="entry name" value="Tyr_kinase_AS"/>
</dbReference>
<feature type="region of interest" description="Disordered" evidence="19">
    <location>
        <begin position="672"/>
        <end position="713"/>
    </location>
</feature>
<evidence type="ECO:0000256" key="5">
    <source>
        <dbReference type="ARBA" id="ARBA00022527"/>
    </source>
</evidence>
<keyword evidence="22" id="KW-1185">Reference proteome</keyword>
<evidence type="ECO:0000256" key="6">
    <source>
        <dbReference type="ARBA" id="ARBA00022553"/>
    </source>
</evidence>
<dbReference type="PROSITE" id="PS50011">
    <property type="entry name" value="PROTEIN_KINASE_DOM"/>
    <property type="match status" value="1"/>
</dbReference>
<dbReference type="Gene3D" id="3.30.200.20">
    <property type="entry name" value="Phosphorylase Kinase, domain 1"/>
    <property type="match status" value="1"/>
</dbReference>
<keyword evidence="9 18" id="KW-0547">Nucleotide-binding</keyword>
<comment type="catalytic activity">
    <reaction evidence="15">
        <text>L-seryl-[protein] + ATP = O-phospho-L-seryl-[protein] + ADP + H(+)</text>
        <dbReference type="Rhea" id="RHEA:17989"/>
        <dbReference type="Rhea" id="RHEA-COMP:9863"/>
        <dbReference type="Rhea" id="RHEA-COMP:11604"/>
        <dbReference type="ChEBI" id="CHEBI:15378"/>
        <dbReference type="ChEBI" id="CHEBI:29999"/>
        <dbReference type="ChEBI" id="CHEBI:30616"/>
        <dbReference type="ChEBI" id="CHEBI:83421"/>
        <dbReference type="ChEBI" id="CHEBI:456216"/>
        <dbReference type="EC" id="2.7.12.1"/>
    </reaction>
</comment>
<feature type="binding site" evidence="18">
    <location>
        <position position="116"/>
    </location>
    <ligand>
        <name>ATP</name>
        <dbReference type="ChEBI" id="CHEBI:30616"/>
    </ligand>
</feature>
<evidence type="ECO:0000256" key="9">
    <source>
        <dbReference type="ARBA" id="ARBA00022741"/>
    </source>
</evidence>
<evidence type="ECO:0000256" key="18">
    <source>
        <dbReference type="PROSITE-ProRule" id="PRU10141"/>
    </source>
</evidence>
<comment type="cofactor">
    <cofactor evidence="2">
        <name>Mg(2+)</name>
        <dbReference type="ChEBI" id="CHEBI:18420"/>
    </cofactor>
</comment>
<feature type="compositionally biased region" description="Low complexity" evidence="19">
    <location>
        <begin position="1123"/>
        <end position="1142"/>
    </location>
</feature>
<name>A0AAG5CWD3_ANOAO</name>
<feature type="compositionally biased region" description="Low complexity" evidence="19">
    <location>
        <begin position="673"/>
        <end position="690"/>
    </location>
</feature>
<comment type="catalytic activity">
    <reaction evidence="16">
        <text>L-threonyl-[protein] + ATP = O-phospho-L-threonyl-[protein] + ADP + H(+)</text>
        <dbReference type="Rhea" id="RHEA:46608"/>
        <dbReference type="Rhea" id="RHEA-COMP:11060"/>
        <dbReference type="Rhea" id="RHEA-COMP:11605"/>
        <dbReference type="ChEBI" id="CHEBI:15378"/>
        <dbReference type="ChEBI" id="CHEBI:30013"/>
        <dbReference type="ChEBI" id="CHEBI:30616"/>
        <dbReference type="ChEBI" id="CHEBI:61977"/>
        <dbReference type="ChEBI" id="CHEBI:456216"/>
        <dbReference type="EC" id="2.7.12.1"/>
    </reaction>
</comment>
<evidence type="ECO:0000256" key="12">
    <source>
        <dbReference type="ARBA" id="ARBA00022842"/>
    </source>
</evidence>
<dbReference type="AlphaFoldDB" id="A0AAG5CWD3"/>
<evidence type="ECO:0000256" key="7">
    <source>
        <dbReference type="ARBA" id="ARBA00022679"/>
    </source>
</evidence>
<keyword evidence="12" id="KW-0460">Magnesium</keyword>
<feature type="compositionally biased region" description="Basic and acidic residues" evidence="19">
    <location>
        <begin position="784"/>
        <end position="793"/>
    </location>
</feature>
<feature type="compositionally biased region" description="Low complexity" evidence="19">
    <location>
        <begin position="412"/>
        <end position="426"/>
    </location>
</feature>
<evidence type="ECO:0000256" key="1">
    <source>
        <dbReference type="ARBA" id="ARBA00001936"/>
    </source>
</evidence>
<keyword evidence="5" id="KW-0723">Serine/threonine-protein kinase</keyword>
<dbReference type="PROSITE" id="PS00107">
    <property type="entry name" value="PROTEIN_KINASE_ATP"/>
    <property type="match status" value="1"/>
</dbReference>
<feature type="region of interest" description="Disordered" evidence="19">
    <location>
        <begin position="376"/>
        <end position="455"/>
    </location>
</feature>
<evidence type="ECO:0000256" key="2">
    <source>
        <dbReference type="ARBA" id="ARBA00001946"/>
    </source>
</evidence>
<dbReference type="GO" id="GO:0004713">
    <property type="term" value="F:protein tyrosine kinase activity"/>
    <property type="evidence" value="ECO:0007669"/>
    <property type="project" value="UniProtKB-KW"/>
</dbReference>
<dbReference type="Proteomes" id="UP000075880">
    <property type="component" value="Unassembled WGS sequence"/>
</dbReference>
<reference evidence="21" key="1">
    <citation type="submission" date="2024-04" db="UniProtKB">
        <authorList>
            <consortium name="EnsemblMetazoa"/>
        </authorList>
    </citation>
    <scope>IDENTIFICATION</scope>
    <source>
        <strain evidence="21">EBRO</strain>
    </source>
</reference>
<dbReference type="SUPFAM" id="SSF56112">
    <property type="entry name" value="Protein kinase-like (PK-like)"/>
    <property type="match status" value="1"/>
</dbReference>
<feature type="compositionally biased region" description="Gly residues" evidence="19">
    <location>
        <begin position="580"/>
        <end position="593"/>
    </location>
</feature>
<dbReference type="GO" id="GO:0005634">
    <property type="term" value="C:nucleus"/>
    <property type="evidence" value="ECO:0007669"/>
    <property type="project" value="TreeGrafter"/>
</dbReference>
<dbReference type="PRINTS" id="PR00109">
    <property type="entry name" value="TYRKINASE"/>
</dbReference>
<dbReference type="PROSITE" id="PS00109">
    <property type="entry name" value="PROTEIN_KINASE_TYR"/>
    <property type="match status" value="1"/>
</dbReference>
<evidence type="ECO:0000256" key="19">
    <source>
        <dbReference type="SAM" id="MobiDB-lite"/>
    </source>
</evidence>
<dbReference type="InterPro" id="IPR000719">
    <property type="entry name" value="Prot_kinase_dom"/>
</dbReference>
<dbReference type="GO" id="GO:0004674">
    <property type="term" value="F:protein serine/threonine kinase activity"/>
    <property type="evidence" value="ECO:0007669"/>
    <property type="project" value="UniProtKB-KW"/>
</dbReference>
<feature type="compositionally biased region" description="Low complexity" evidence="19">
    <location>
        <begin position="756"/>
        <end position="767"/>
    </location>
</feature>
<evidence type="ECO:0000256" key="17">
    <source>
        <dbReference type="ARBA" id="ARBA00051680"/>
    </source>
</evidence>
<organism evidence="21 22">
    <name type="scientific">Anopheles atroparvus</name>
    <name type="common">European mosquito</name>
    <dbReference type="NCBI Taxonomy" id="41427"/>
    <lineage>
        <taxon>Eukaryota</taxon>
        <taxon>Metazoa</taxon>
        <taxon>Ecdysozoa</taxon>
        <taxon>Arthropoda</taxon>
        <taxon>Hexapoda</taxon>
        <taxon>Insecta</taxon>
        <taxon>Pterygota</taxon>
        <taxon>Neoptera</taxon>
        <taxon>Endopterygota</taxon>
        <taxon>Diptera</taxon>
        <taxon>Nematocera</taxon>
        <taxon>Culicoidea</taxon>
        <taxon>Culicidae</taxon>
        <taxon>Anophelinae</taxon>
        <taxon>Anopheles</taxon>
    </lineage>
</organism>
<evidence type="ECO:0000313" key="21">
    <source>
        <dbReference type="EnsemblMetazoa" id="ENSAATROPP003120"/>
    </source>
</evidence>
<evidence type="ECO:0000256" key="14">
    <source>
        <dbReference type="ARBA" id="ARBA00023211"/>
    </source>
</evidence>
<evidence type="ECO:0000256" key="4">
    <source>
        <dbReference type="ARBA" id="ARBA00013203"/>
    </source>
</evidence>
<evidence type="ECO:0000256" key="11">
    <source>
        <dbReference type="ARBA" id="ARBA00022840"/>
    </source>
</evidence>
<keyword evidence="14" id="KW-0464">Manganese</keyword>
<evidence type="ECO:0000256" key="3">
    <source>
        <dbReference type="ARBA" id="ARBA00005843"/>
    </source>
</evidence>
<dbReference type="Pfam" id="PF07714">
    <property type="entry name" value="PK_Tyr_Ser-Thr"/>
    <property type="match status" value="1"/>
</dbReference>
<keyword evidence="6" id="KW-0597">Phosphoprotein</keyword>
<dbReference type="EC" id="2.7.12.1" evidence="4"/>
<sequence length="1259" mass="134778">MSVAFVAVVELGPKKRNNTARLRTSSSTAKTRFPPHGDLGELIKMNVGQHTGPGPPLTRNGCSDRSVTGPSCRALRTAVSALYCLDDFHREHIGSGFFSEVYKVTHRTTGDVMVLKMNQRRANRPNMLREVQLLNKLSHPNILRFMGVCVQEGQLHALTEYIEDGSLEQLIANKAEYLPALWKIRIALGIARGMQYVHDVGIFHRDLTSKNVLVKRLPDGMFDAVVGDFGLAANIPRKCGKPRLDTVGSPYWMSPECLKGQWYDQTSDVFSYGIILCELIARIEADPDIMPRTDTFGLDYIAFADVCPNDTPPAFLRLAFYCCTYDPKSRPTFTECVKKCTLLSDVCEDSYNHLQQQQQHLYRLSVANGTSIPLTNGSTTTNGLNGVTPATSNTINSTSSSSEPVPAACENSSPSSSTSTTPSGSGEYSQNPLHHRRSLSENVIVFPPHTTPSDKARYHMYQRGNSVVRPAEPAIPESPTYSNQTLRKVAETMLLKDPQYKPRANTEQGGVPKANPFSALSQLKGVKKILGPNPAVTTYSSGDLFSSCFEISAPYFRAWNSVQNQIVQNARDGRSCTGLAGSGSSGSGSGNGEGQPKSLPNSPTSPRKEYGEEDDELTAGGVGGRLANEYRKVSLGNVRKYRASFTELSSHPLYKSGQIETEVSGAGAVLARGTKPSTTTPSSGTSSTPTVNSAPAKKLLNGAGPPKPPIPSIVSTEPVEEVLEMTETTLPLTGATKRTKTISSSSSSGTSLAHLNSNNNNNNNNNNGDSGTEEGQDGASCDGEPIRPDDDGLLKSASRTTMVSDANGVNGKDVCPEGGDGVLETPRILTRRGSTESGFFSCLNEDFGTYKSSPCCCLERLAHCESTDRLPMCRCIFGSAALGGAASSNGSGAGDGITLCPGGGLMSNQTLNDSSSILFFDDSSTTVSSLRSMDDLELSDSIRKRFSHHNHHLHHLHHVHQVHSRHNLLSNVDIDARSIDMGLINRLALDSEISSMIQKNQFANQLLYCKNRSSSIFTDSSDDISSLAGSDSLLWDDRSFTALPNTRSAQIAKIVEYFERKGQTFKPFTVPDSLQLGSAAGVGHCGGTAPTNSVHLPHHHHHHGRLGATGVGCMGACHNVANATTSPSNTTATPNGTAGNNGARRHSSTNAAAAASAAKLSQTELKQRFEYEAFCYELERKQQSGNGAHRLNNICEGNVRSKLQLFDKLKQQGNFIAATTASPSTVAPNGNGIGGGGANCAASASNASTNVNGLTIIDK</sequence>
<keyword evidence="8" id="KW-0479">Metal-binding</keyword>
<comment type="catalytic activity">
    <reaction evidence="17">
        <text>L-tyrosyl-[protein] + ATP = O-phospho-L-tyrosyl-[protein] + ADP + H(+)</text>
        <dbReference type="Rhea" id="RHEA:10596"/>
        <dbReference type="Rhea" id="RHEA-COMP:10136"/>
        <dbReference type="Rhea" id="RHEA-COMP:20101"/>
        <dbReference type="ChEBI" id="CHEBI:15378"/>
        <dbReference type="ChEBI" id="CHEBI:30616"/>
        <dbReference type="ChEBI" id="CHEBI:46858"/>
        <dbReference type="ChEBI" id="CHEBI:61978"/>
        <dbReference type="ChEBI" id="CHEBI:456216"/>
        <dbReference type="EC" id="2.7.12.1"/>
    </reaction>
</comment>
<evidence type="ECO:0000256" key="10">
    <source>
        <dbReference type="ARBA" id="ARBA00022777"/>
    </source>
</evidence>